<evidence type="ECO:0008006" key="4">
    <source>
        <dbReference type="Google" id="ProtNLM"/>
    </source>
</evidence>
<name>A0A2K1KFH1_PHYPA</name>
<accession>A0A2K1KFH1</accession>
<evidence type="ECO:0000313" key="3">
    <source>
        <dbReference type="Proteomes" id="UP000006727"/>
    </source>
</evidence>
<organism evidence="1">
    <name type="scientific">Physcomitrium patens</name>
    <name type="common">Spreading-leaved earth moss</name>
    <name type="synonym">Physcomitrella patens</name>
    <dbReference type="NCBI Taxonomy" id="3218"/>
    <lineage>
        <taxon>Eukaryota</taxon>
        <taxon>Viridiplantae</taxon>
        <taxon>Streptophyta</taxon>
        <taxon>Embryophyta</taxon>
        <taxon>Bryophyta</taxon>
        <taxon>Bryophytina</taxon>
        <taxon>Bryopsida</taxon>
        <taxon>Funariidae</taxon>
        <taxon>Funariales</taxon>
        <taxon>Funariaceae</taxon>
        <taxon>Physcomitrium</taxon>
    </lineage>
</organism>
<dbReference type="AlphaFoldDB" id="A0A2K1KFH1"/>
<protein>
    <recommendedName>
        <fullName evidence="4">DDE-1 domain-containing protein</fullName>
    </recommendedName>
</protein>
<keyword evidence="3" id="KW-1185">Reference proteome</keyword>
<reference evidence="2" key="3">
    <citation type="submission" date="2020-12" db="UniProtKB">
        <authorList>
            <consortium name="EnsemblPlants"/>
        </authorList>
    </citation>
    <scope>IDENTIFICATION</scope>
</reference>
<dbReference type="EMBL" id="ABEU02000006">
    <property type="protein sequence ID" value="PNR52520.1"/>
    <property type="molecule type" value="Genomic_DNA"/>
</dbReference>
<sequence>MQGSSLPLKGVIIAFNYKNETCEFDISKVDQLTAMHWCNAAWNNILVDIISNCFKRIGLLDIALIDQEVEFEEASIKDELLAIEQLNICNPMSIEALLNPVEEEIAHQQFTDEEIVELVVGNKNDADEVDELEEVETEMTNRESLLEIRQNP</sequence>
<reference evidence="1 3" key="2">
    <citation type="journal article" date="2018" name="Plant J.">
        <title>The Physcomitrella patens chromosome-scale assembly reveals moss genome structure and evolution.</title>
        <authorList>
            <person name="Lang D."/>
            <person name="Ullrich K.K."/>
            <person name="Murat F."/>
            <person name="Fuchs J."/>
            <person name="Jenkins J."/>
            <person name="Haas F.B."/>
            <person name="Piednoel M."/>
            <person name="Gundlach H."/>
            <person name="Van Bel M."/>
            <person name="Meyberg R."/>
            <person name="Vives C."/>
            <person name="Morata J."/>
            <person name="Symeonidi A."/>
            <person name="Hiss M."/>
            <person name="Muchero W."/>
            <person name="Kamisugi Y."/>
            <person name="Saleh O."/>
            <person name="Blanc G."/>
            <person name="Decker E.L."/>
            <person name="van Gessel N."/>
            <person name="Grimwood J."/>
            <person name="Hayes R.D."/>
            <person name="Graham S.W."/>
            <person name="Gunter L.E."/>
            <person name="McDaniel S.F."/>
            <person name="Hoernstein S.N.W."/>
            <person name="Larsson A."/>
            <person name="Li F.W."/>
            <person name="Perroud P.F."/>
            <person name="Phillips J."/>
            <person name="Ranjan P."/>
            <person name="Rokshar D.S."/>
            <person name="Rothfels C.J."/>
            <person name="Schneider L."/>
            <person name="Shu S."/>
            <person name="Stevenson D.W."/>
            <person name="Thummler F."/>
            <person name="Tillich M."/>
            <person name="Villarreal Aguilar J.C."/>
            <person name="Widiez T."/>
            <person name="Wong G.K."/>
            <person name="Wymore A."/>
            <person name="Zhang Y."/>
            <person name="Zimmer A.D."/>
            <person name="Quatrano R.S."/>
            <person name="Mayer K.F.X."/>
            <person name="Goodstein D."/>
            <person name="Casacuberta J.M."/>
            <person name="Vandepoele K."/>
            <person name="Reski R."/>
            <person name="Cuming A.C."/>
            <person name="Tuskan G.A."/>
            <person name="Maumus F."/>
            <person name="Salse J."/>
            <person name="Schmutz J."/>
            <person name="Rensing S.A."/>
        </authorList>
    </citation>
    <scope>NUCLEOTIDE SEQUENCE [LARGE SCALE GENOMIC DNA]</scope>
    <source>
        <strain evidence="2 3">cv. Gransden 2004</strain>
    </source>
</reference>
<dbReference type="Proteomes" id="UP000006727">
    <property type="component" value="Chromosome 6"/>
</dbReference>
<dbReference type="InParanoid" id="A0A2K1KFH1"/>
<dbReference type="EnsemblPlants" id="Pp3c6_13250V3.1">
    <property type="protein sequence ID" value="PAC:32977635.CDS.1"/>
    <property type="gene ID" value="Pp3c6_13250"/>
</dbReference>
<proteinExistence type="predicted"/>
<evidence type="ECO:0000313" key="2">
    <source>
        <dbReference type="EnsemblPlants" id="PAC:32977635.CDS.1"/>
    </source>
</evidence>
<reference evidence="1 3" key="1">
    <citation type="journal article" date="2008" name="Science">
        <title>The Physcomitrella genome reveals evolutionary insights into the conquest of land by plants.</title>
        <authorList>
            <person name="Rensing S."/>
            <person name="Lang D."/>
            <person name="Zimmer A."/>
            <person name="Terry A."/>
            <person name="Salamov A."/>
            <person name="Shapiro H."/>
            <person name="Nishiyama T."/>
            <person name="Perroud P.-F."/>
            <person name="Lindquist E."/>
            <person name="Kamisugi Y."/>
            <person name="Tanahashi T."/>
            <person name="Sakakibara K."/>
            <person name="Fujita T."/>
            <person name="Oishi K."/>
            <person name="Shin-I T."/>
            <person name="Kuroki Y."/>
            <person name="Toyoda A."/>
            <person name="Suzuki Y."/>
            <person name="Hashimoto A."/>
            <person name="Yamaguchi K."/>
            <person name="Sugano A."/>
            <person name="Kohara Y."/>
            <person name="Fujiyama A."/>
            <person name="Anterola A."/>
            <person name="Aoki S."/>
            <person name="Ashton N."/>
            <person name="Barbazuk W.B."/>
            <person name="Barker E."/>
            <person name="Bennetzen J."/>
            <person name="Bezanilla M."/>
            <person name="Blankenship R."/>
            <person name="Cho S.H."/>
            <person name="Dutcher S."/>
            <person name="Estelle M."/>
            <person name="Fawcett J.A."/>
            <person name="Gundlach H."/>
            <person name="Hanada K."/>
            <person name="Heyl A."/>
            <person name="Hicks K.A."/>
            <person name="Hugh J."/>
            <person name="Lohr M."/>
            <person name="Mayer K."/>
            <person name="Melkozernov A."/>
            <person name="Murata T."/>
            <person name="Nelson D."/>
            <person name="Pils B."/>
            <person name="Prigge M."/>
            <person name="Reiss B."/>
            <person name="Renner T."/>
            <person name="Rombauts S."/>
            <person name="Rushton P."/>
            <person name="Sanderfoot A."/>
            <person name="Schween G."/>
            <person name="Shiu S.-H."/>
            <person name="Stueber K."/>
            <person name="Theodoulou F.L."/>
            <person name="Tu H."/>
            <person name="Van de Peer Y."/>
            <person name="Verrier P.J."/>
            <person name="Waters E."/>
            <person name="Wood A."/>
            <person name="Yang L."/>
            <person name="Cove D."/>
            <person name="Cuming A."/>
            <person name="Hasebe M."/>
            <person name="Lucas S."/>
            <person name="Mishler D.B."/>
            <person name="Reski R."/>
            <person name="Grigoriev I."/>
            <person name="Quatrano R.S."/>
            <person name="Boore J.L."/>
        </authorList>
    </citation>
    <scope>NUCLEOTIDE SEQUENCE [LARGE SCALE GENOMIC DNA]</scope>
    <source>
        <strain evidence="2 3">cv. Gransden 2004</strain>
    </source>
</reference>
<dbReference type="Gramene" id="Pp3c6_13250V3.1">
    <property type="protein sequence ID" value="PAC:32977635.CDS.1"/>
    <property type="gene ID" value="Pp3c6_13250"/>
</dbReference>
<dbReference type="PaxDb" id="3218-PP1S177_66V6.1"/>
<gene>
    <name evidence="1" type="ORF">PHYPA_008894</name>
</gene>
<evidence type="ECO:0000313" key="1">
    <source>
        <dbReference type="EMBL" id="PNR52520.1"/>
    </source>
</evidence>